<dbReference type="Gene3D" id="2.60.210.10">
    <property type="entry name" value="Apoptosis, Tumor Necrosis Factor Receptor Associated Protein 2, Chain A"/>
    <property type="match status" value="1"/>
</dbReference>
<dbReference type="Pfam" id="PF00651">
    <property type="entry name" value="BTB"/>
    <property type="match status" value="2"/>
</dbReference>
<name>A0A8X7BQU8_9ARAC</name>
<dbReference type="OrthoDB" id="6426498at2759"/>
<comment type="caution">
    <text evidence="2">The sequence shown here is derived from an EMBL/GenBank/DDBJ whole genome shotgun (WGS) entry which is preliminary data.</text>
</comment>
<dbReference type="InterPro" id="IPR011333">
    <property type="entry name" value="SKP1/BTB/POZ_sf"/>
</dbReference>
<protein>
    <submittedName>
        <fullName evidence="2">Protein roadkill</fullName>
    </submittedName>
</protein>
<dbReference type="Gene3D" id="3.30.710.10">
    <property type="entry name" value="Potassium Channel Kv1.1, Chain A"/>
    <property type="match status" value="2"/>
</dbReference>
<dbReference type="InterPro" id="IPR000210">
    <property type="entry name" value="BTB/POZ_dom"/>
</dbReference>
<evidence type="ECO:0000313" key="2">
    <source>
        <dbReference type="EMBL" id="GFY39257.1"/>
    </source>
</evidence>
<accession>A0A8X7BQU8</accession>
<dbReference type="CDD" id="cd18186">
    <property type="entry name" value="BTB_POZ_ZBTB_KLHL-like"/>
    <property type="match status" value="2"/>
</dbReference>
<evidence type="ECO:0000313" key="3">
    <source>
        <dbReference type="Proteomes" id="UP000886998"/>
    </source>
</evidence>
<dbReference type="GO" id="GO:0030163">
    <property type="term" value="P:protein catabolic process"/>
    <property type="evidence" value="ECO:0007669"/>
    <property type="project" value="UniProtKB-ARBA"/>
</dbReference>
<dbReference type="AlphaFoldDB" id="A0A8X7BQU8"/>
<dbReference type="CDD" id="cd00121">
    <property type="entry name" value="MATH"/>
    <property type="match status" value="1"/>
</dbReference>
<reference evidence="2" key="1">
    <citation type="submission" date="2020-08" db="EMBL/GenBank/DDBJ databases">
        <title>Multicomponent nature underlies the extraordinary mechanical properties of spider dragline silk.</title>
        <authorList>
            <person name="Kono N."/>
            <person name="Nakamura H."/>
            <person name="Mori M."/>
            <person name="Yoshida Y."/>
            <person name="Ohtoshi R."/>
            <person name="Malay A.D."/>
            <person name="Moran D.A.P."/>
            <person name="Tomita M."/>
            <person name="Numata K."/>
            <person name="Arakawa K."/>
        </authorList>
    </citation>
    <scope>NUCLEOTIDE SEQUENCE</scope>
</reference>
<keyword evidence="3" id="KW-1185">Reference proteome</keyword>
<dbReference type="Proteomes" id="UP000886998">
    <property type="component" value="Unassembled WGS sequence"/>
</dbReference>
<dbReference type="InterPro" id="IPR008974">
    <property type="entry name" value="TRAF-like"/>
</dbReference>
<evidence type="ECO:0000259" key="1">
    <source>
        <dbReference type="PROSITE" id="PS50097"/>
    </source>
</evidence>
<dbReference type="PANTHER" id="PTHR24413">
    <property type="entry name" value="SPECKLE-TYPE POZ PROTEIN"/>
    <property type="match status" value="1"/>
</dbReference>
<feature type="domain" description="BTB" evidence="1">
    <location>
        <begin position="162"/>
        <end position="216"/>
    </location>
</feature>
<gene>
    <name evidence="2" type="primary">X975_10484</name>
    <name evidence="2" type="ORF">TNIN_251171</name>
</gene>
<dbReference type="InterPro" id="IPR002083">
    <property type="entry name" value="MATH/TRAF_dom"/>
</dbReference>
<dbReference type="SUPFAM" id="SSF49599">
    <property type="entry name" value="TRAF domain-like"/>
    <property type="match status" value="1"/>
</dbReference>
<dbReference type="EMBL" id="BMAV01001301">
    <property type="protein sequence ID" value="GFY39257.1"/>
    <property type="molecule type" value="Genomic_DNA"/>
</dbReference>
<dbReference type="PROSITE" id="PS50097">
    <property type="entry name" value="BTB"/>
    <property type="match status" value="2"/>
</dbReference>
<feature type="domain" description="BTB" evidence="1">
    <location>
        <begin position="413"/>
        <end position="481"/>
    </location>
</feature>
<organism evidence="2 3">
    <name type="scientific">Trichonephila inaurata madagascariensis</name>
    <dbReference type="NCBI Taxonomy" id="2747483"/>
    <lineage>
        <taxon>Eukaryota</taxon>
        <taxon>Metazoa</taxon>
        <taxon>Ecdysozoa</taxon>
        <taxon>Arthropoda</taxon>
        <taxon>Chelicerata</taxon>
        <taxon>Arachnida</taxon>
        <taxon>Araneae</taxon>
        <taxon>Araneomorphae</taxon>
        <taxon>Entelegynae</taxon>
        <taxon>Araneoidea</taxon>
        <taxon>Nephilidae</taxon>
        <taxon>Trichonephila</taxon>
        <taxon>Trichonephila inaurata</taxon>
    </lineage>
</organism>
<dbReference type="SMART" id="SM00225">
    <property type="entry name" value="BTB"/>
    <property type="match status" value="2"/>
</dbReference>
<dbReference type="SUPFAM" id="SSF54695">
    <property type="entry name" value="POZ domain"/>
    <property type="match status" value="2"/>
</dbReference>
<sequence length="563" mass="66330">MSRLNKRNYDYTRKCTFFLCKNPDTSAEVLHSETFVTEDLNGTRWQLVFYPKGHSFRNYTSLYLQRTICDTNIEKIFVDFSFECEKNHTYVEFQNICFDRHHCWGTPVFSQVSFQKTDDIFEIVIRMSKSKVLSEIDVQNLKNDLEGLSQDLLDILQYGQLSDLRLSCARNKFLAHKCILAARCPKLASIGMENISLEILRIILVYIYSAKLIIPKVRISAELYIVTMKLEMTDLIQKMHNHPYFSSLDPEFNVDHLKFDWELNSELLQTQSCSRTYPTKKIYTNKLIMACEIKKDNDDFYLFISFHFDTFNTDMPIFLDYRIEESSAGKVTLLGCESHVFFKNEIWESRIDKNFCKLPKVFQLICHIDLFDEVKFISDHRDRIIHVKTAQNYCYYNRFPVDMLRFLKSEFLSDFTMISYDKKEFKVHRAILAARSSVFQRMLNHTVKETITGRVEIDDIDSDTLQLMISYIYSGMIYNLDLEESLRLYVAADKYDIQSLVMKCSSLILSNINSETIDNAISFVESFYYPELSEIIRKRNESQLSFQVPISYFSDAEVKYLSL</sequence>
<proteinExistence type="predicted"/>